<keyword evidence="2 4" id="KW-0863">Zinc-finger</keyword>
<keyword evidence="1" id="KW-0479">Metal-binding</keyword>
<name>A0AAD7BAN5_9AGAR</name>
<gene>
    <name evidence="6" type="ORF">FB45DRAFT_1008571</name>
</gene>
<evidence type="ECO:0000259" key="5">
    <source>
        <dbReference type="PROSITE" id="PS50865"/>
    </source>
</evidence>
<keyword evidence="7" id="KW-1185">Reference proteome</keyword>
<evidence type="ECO:0000256" key="2">
    <source>
        <dbReference type="ARBA" id="ARBA00022771"/>
    </source>
</evidence>
<dbReference type="GO" id="GO:0008270">
    <property type="term" value="F:zinc ion binding"/>
    <property type="evidence" value="ECO:0007669"/>
    <property type="project" value="UniProtKB-KW"/>
</dbReference>
<dbReference type="PROSITE" id="PS50865">
    <property type="entry name" value="ZF_MYND_2"/>
    <property type="match status" value="1"/>
</dbReference>
<evidence type="ECO:0000313" key="6">
    <source>
        <dbReference type="EMBL" id="KAJ7614985.1"/>
    </source>
</evidence>
<dbReference type="SUPFAM" id="SSF144232">
    <property type="entry name" value="HIT/MYND zinc finger-like"/>
    <property type="match status" value="1"/>
</dbReference>
<accession>A0AAD7BAN5</accession>
<organism evidence="6 7">
    <name type="scientific">Roridomyces roridus</name>
    <dbReference type="NCBI Taxonomy" id="1738132"/>
    <lineage>
        <taxon>Eukaryota</taxon>
        <taxon>Fungi</taxon>
        <taxon>Dikarya</taxon>
        <taxon>Basidiomycota</taxon>
        <taxon>Agaricomycotina</taxon>
        <taxon>Agaricomycetes</taxon>
        <taxon>Agaricomycetidae</taxon>
        <taxon>Agaricales</taxon>
        <taxon>Marasmiineae</taxon>
        <taxon>Mycenaceae</taxon>
        <taxon>Roridomyces</taxon>
    </lineage>
</organism>
<evidence type="ECO:0000256" key="4">
    <source>
        <dbReference type="PROSITE-ProRule" id="PRU00134"/>
    </source>
</evidence>
<evidence type="ECO:0000313" key="7">
    <source>
        <dbReference type="Proteomes" id="UP001221142"/>
    </source>
</evidence>
<dbReference type="EMBL" id="JARKIF010000025">
    <property type="protein sequence ID" value="KAJ7614985.1"/>
    <property type="molecule type" value="Genomic_DNA"/>
</dbReference>
<dbReference type="Pfam" id="PF01753">
    <property type="entry name" value="zf-MYND"/>
    <property type="match status" value="1"/>
</dbReference>
<evidence type="ECO:0000256" key="3">
    <source>
        <dbReference type="ARBA" id="ARBA00022833"/>
    </source>
</evidence>
<dbReference type="AlphaFoldDB" id="A0AAD7BAN5"/>
<keyword evidence="3" id="KW-0862">Zinc</keyword>
<evidence type="ECO:0000256" key="1">
    <source>
        <dbReference type="ARBA" id="ARBA00022723"/>
    </source>
</evidence>
<proteinExistence type="predicted"/>
<dbReference type="Proteomes" id="UP001221142">
    <property type="component" value="Unassembled WGS sequence"/>
</dbReference>
<comment type="caution">
    <text evidence="6">The sequence shown here is derived from an EMBL/GenBank/DDBJ whole genome shotgun (WGS) entry which is preliminary data.</text>
</comment>
<sequence length="426" mass="47903">MYRGCPIVENLQCAIISLDSVLRLQLKGDVGSSLWPRVWGWFEFIEMHRDYLSAADIPLVPEADTYCTFMAFISVFRGHPATYDLMSTTPQFWTAIVKAWSLAPQMDDAAGEVAEAERSVVLHIVAEFLVASDASPDSRILAEMIEAAGSIDHLARLVLEFIRVTITQPLPASATPASYLNNLLFFAMRAGVSRDKESDMTRRRLIFVLCELDLHRELLSVILFLCDCADPRTWAVLGQCVRLMRYIVTLSRPNMWLDALLQRGLLRALILVTQRADINHDEVEAKLREPLRAFLHDIASGLVYYHPMVAFEKAFKEAQGSISPDTFKDHPLSADWKDFLSSAHELLGVLEDFQSPSFHTSKACDNLQCGSIDETNAMAGRCAGCHAFYYCSQECQKTDWRVGHRNFCASHQGLLLGKPELPREPT</sequence>
<reference evidence="6" key="1">
    <citation type="submission" date="2023-03" db="EMBL/GenBank/DDBJ databases">
        <title>Massive genome expansion in bonnet fungi (Mycena s.s.) driven by repeated elements and novel gene families across ecological guilds.</title>
        <authorList>
            <consortium name="Lawrence Berkeley National Laboratory"/>
            <person name="Harder C.B."/>
            <person name="Miyauchi S."/>
            <person name="Viragh M."/>
            <person name="Kuo A."/>
            <person name="Thoen E."/>
            <person name="Andreopoulos B."/>
            <person name="Lu D."/>
            <person name="Skrede I."/>
            <person name="Drula E."/>
            <person name="Henrissat B."/>
            <person name="Morin E."/>
            <person name="Kohler A."/>
            <person name="Barry K."/>
            <person name="LaButti K."/>
            <person name="Morin E."/>
            <person name="Salamov A."/>
            <person name="Lipzen A."/>
            <person name="Mereny Z."/>
            <person name="Hegedus B."/>
            <person name="Baldrian P."/>
            <person name="Stursova M."/>
            <person name="Weitz H."/>
            <person name="Taylor A."/>
            <person name="Grigoriev I.V."/>
            <person name="Nagy L.G."/>
            <person name="Martin F."/>
            <person name="Kauserud H."/>
        </authorList>
    </citation>
    <scope>NUCLEOTIDE SEQUENCE</scope>
    <source>
        <strain evidence="6">9284</strain>
    </source>
</reference>
<dbReference type="Gene3D" id="6.10.140.2220">
    <property type="match status" value="1"/>
</dbReference>
<dbReference type="InterPro" id="IPR002893">
    <property type="entry name" value="Znf_MYND"/>
</dbReference>
<feature type="domain" description="MYND-type" evidence="5">
    <location>
        <begin position="366"/>
        <end position="408"/>
    </location>
</feature>
<protein>
    <recommendedName>
        <fullName evidence="5">MYND-type domain-containing protein</fullName>
    </recommendedName>
</protein>